<proteinExistence type="predicted"/>
<reference evidence="8 9" key="1">
    <citation type="submission" date="2021-04" db="EMBL/GenBank/DDBJ databases">
        <authorList>
            <person name="De Guttry C."/>
            <person name="Zahm M."/>
            <person name="Klopp C."/>
            <person name="Cabau C."/>
            <person name="Louis A."/>
            <person name="Berthelot C."/>
            <person name="Parey E."/>
            <person name="Roest Crollius H."/>
            <person name="Montfort J."/>
            <person name="Robinson-Rechavi M."/>
            <person name="Bucao C."/>
            <person name="Bouchez O."/>
            <person name="Gislard M."/>
            <person name="Lluch J."/>
            <person name="Milhes M."/>
            <person name="Lampietro C."/>
            <person name="Lopez Roques C."/>
            <person name="Donnadieu C."/>
            <person name="Braasch I."/>
            <person name="Desvignes T."/>
            <person name="Postlethwait J."/>
            <person name="Bobe J."/>
            <person name="Wedekind C."/>
            <person name="Guiguen Y."/>
        </authorList>
    </citation>
    <scope>NUCLEOTIDE SEQUENCE [LARGE SCALE GENOMIC DNA]</scope>
    <source>
        <strain evidence="8">Cs_M1</strain>
        <tissue evidence="8">Blood</tissue>
    </source>
</reference>
<evidence type="ECO:0000256" key="2">
    <source>
        <dbReference type="ARBA" id="ARBA00022737"/>
    </source>
</evidence>
<evidence type="ECO:0000256" key="6">
    <source>
        <dbReference type="ARBA" id="ARBA00023242"/>
    </source>
</evidence>
<accession>A0AAN8R1U8</accession>
<evidence type="ECO:0000256" key="5">
    <source>
        <dbReference type="ARBA" id="ARBA00023163"/>
    </source>
</evidence>
<organism evidence="8 9">
    <name type="scientific">Coregonus suidteri</name>
    <dbReference type="NCBI Taxonomy" id="861788"/>
    <lineage>
        <taxon>Eukaryota</taxon>
        <taxon>Metazoa</taxon>
        <taxon>Chordata</taxon>
        <taxon>Craniata</taxon>
        <taxon>Vertebrata</taxon>
        <taxon>Euteleostomi</taxon>
        <taxon>Actinopterygii</taxon>
        <taxon>Neopterygii</taxon>
        <taxon>Teleostei</taxon>
        <taxon>Protacanthopterygii</taxon>
        <taxon>Salmoniformes</taxon>
        <taxon>Salmonidae</taxon>
        <taxon>Coregoninae</taxon>
        <taxon>Coregonus</taxon>
    </lineage>
</organism>
<keyword evidence="6" id="KW-0539">Nucleus</keyword>
<keyword evidence="2" id="KW-0677">Repeat</keyword>
<dbReference type="GO" id="GO:0003682">
    <property type="term" value="F:chromatin binding"/>
    <property type="evidence" value="ECO:0007669"/>
    <property type="project" value="TreeGrafter"/>
</dbReference>
<dbReference type="PANTHER" id="PTHR16062">
    <property type="entry name" value="SWI/SNF-RELATED"/>
    <property type="match status" value="1"/>
</dbReference>
<feature type="region of interest" description="Disordered" evidence="7">
    <location>
        <begin position="23"/>
        <end position="56"/>
    </location>
</feature>
<comment type="caution">
    <text evidence="8">The sequence shown here is derived from an EMBL/GenBank/DDBJ whole genome shotgun (WGS) entry which is preliminary data.</text>
</comment>
<keyword evidence="4" id="KW-0805">Transcription regulation</keyword>
<keyword evidence="5" id="KW-0804">Transcription</keyword>
<keyword evidence="9" id="KW-1185">Reference proteome</keyword>
<dbReference type="InterPro" id="IPR037382">
    <property type="entry name" value="Rsc/polybromo"/>
</dbReference>
<evidence type="ECO:0000313" key="8">
    <source>
        <dbReference type="EMBL" id="KAK6321306.1"/>
    </source>
</evidence>
<evidence type="ECO:0000256" key="1">
    <source>
        <dbReference type="ARBA" id="ARBA00004123"/>
    </source>
</evidence>
<evidence type="ECO:0000256" key="7">
    <source>
        <dbReference type="SAM" id="MobiDB-lite"/>
    </source>
</evidence>
<sequence>MGVVPPPTPIGMLYPSMMPVSGVNTGAPGAYGTQQAPRPYPGQGQPAFQQPSTPIFVAPPPKPRCLLHSDAYLKYIEGHNAASSTINKWDQTLSAARKKDVRQTKEQESRLPSHWLKSKGAHSTMAVASARPDATLNIRQTYNL</sequence>
<dbReference type="EMBL" id="JAGTTL010000006">
    <property type="protein sequence ID" value="KAK6321306.1"/>
    <property type="molecule type" value="Genomic_DNA"/>
</dbReference>
<dbReference type="AlphaFoldDB" id="A0AAN8R1U8"/>
<evidence type="ECO:0000256" key="4">
    <source>
        <dbReference type="ARBA" id="ARBA00023015"/>
    </source>
</evidence>
<evidence type="ECO:0000256" key="3">
    <source>
        <dbReference type="ARBA" id="ARBA00022853"/>
    </source>
</evidence>
<dbReference type="GO" id="GO:0016586">
    <property type="term" value="C:RSC-type complex"/>
    <property type="evidence" value="ECO:0007669"/>
    <property type="project" value="InterPro"/>
</dbReference>
<comment type="subcellular location">
    <subcellularLocation>
        <location evidence="1">Nucleus</location>
    </subcellularLocation>
</comment>
<gene>
    <name evidence="8" type="ORF">J4Q44_G00082820</name>
</gene>
<name>A0AAN8R1U8_9TELE</name>
<dbReference type="GO" id="GO:0006338">
    <property type="term" value="P:chromatin remodeling"/>
    <property type="evidence" value="ECO:0007669"/>
    <property type="project" value="InterPro"/>
</dbReference>
<dbReference type="GO" id="GO:0016514">
    <property type="term" value="C:SWI/SNF complex"/>
    <property type="evidence" value="ECO:0007669"/>
    <property type="project" value="TreeGrafter"/>
</dbReference>
<dbReference type="PANTHER" id="PTHR16062:SF19">
    <property type="entry name" value="PROTEIN POLYBROMO-1"/>
    <property type="match status" value="1"/>
</dbReference>
<keyword evidence="3" id="KW-0156">Chromatin regulator</keyword>
<evidence type="ECO:0000313" key="9">
    <source>
        <dbReference type="Proteomes" id="UP001356427"/>
    </source>
</evidence>
<dbReference type="Proteomes" id="UP001356427">
    <property type="component" value="Unassembled WGS sequence"/>
</dbReference>
<dbReference type="GO" id="GO:0006368">
    <property type="term" value="P:transcription elongation by RNA polymerase II"/>
    <property type="evidence" value="ECO:0007669"/>
    <property type="project" value="TreeGrafter"/>
</dbReference>
<protein>
    <submittedName>
        <fullName evidence="8">Uncharacterized protein</fullName>
    </submittedName>
</protein>